<accession>A0A0G0QLW6</accession>
<evidence type="ECO:0000313" key="1">
    <source>
        <dbReference type="EMBL" id="KKR41093.1"/>
    </source>
</evidence>
<comment type="caution">
    <text evidence="1">The sequence shown here is derived from an EMBL/GenBank/DDBJ whole genome shotgun (WGS) entry which is preliminary data.</text>
</comment>
<protein>
    <submittedName>
        <fullName evidence="1">Uncharacterized protein</fullName>
    </submittedName>
</protein>
<proteinExistence type="predicted"/>
<gene>
    <name evidence="1" type="ORF">UT76_C0036G0010</name>
</gene>
<evidence type="ECO:0000313" key="2">
    <source>
        <dbReference type="Proteomes" id="UP000034215"/>
    </source>
</evidence>
<sequence>MTDAENNLQEGQITGKYVGPFDHFGDYEMILELTELKNVRNDGQNRVNADVSVVKIPEGLLFINRTRTIRWVEEKNGFPVDVELVPAYYKSERAWYLIEVYEDENWEGKPPEEWFDDEKILSYEQGLELYKAHI</sequence>
<dbReference type="EMBL" id="LBYA01000036">
    <property type="protein sequence ID" value="KKR41093.1"/>
    <property type="molecule type" value="Genomic_DNA"/>
</dbReference>
<reference evidence="1 2" key="1">
    <citation type="journal article" date="2015" name="Nature">
        <title>rRNA introns, odd ribosomes, and small enigmatic genomes across a large radiation of phyla.</title>
        <authorList>
            <person name="Brown C.T."/>
            <person name="Hug L.A."/>
            <person name="Thomas B.C."/>
            <person name="Sharon I."/>
            <person name="Castelle C.J."/>
            <person name="Singh A."/>
            <person name="Wilkins M.J."/>
            <person name="Williams K.H."/>
            <person name="Banfield J.F."/>
        </authorList>
    </citation>
    <scope>NUCLEOTIDE SEQUENCE [LARGE SCALE GENOMIC DNA]</scope>
</reference>
<dbReference type="Proteomes" id="UP000034215">
    <property type="component" value="Unassembled WGS sequence"/>
</dbReference>
<organism evidence="1 2">
    <name type="scientific">Candidatus Woesebacteria bacterium GW2011_GWB1_40_12</name>
    <dbReference type="NCBI Taxonomy" id="1618576"/>
    <lineage>
        <taxon>Bacteria</taxon>
        <taxon>Candidatus Woeseibacteriota</taxon>
    </lineage>
</organism>
<name>A0A0G0QLW6_9BACT</name>
<dbReference type="AlphaFoldDB" id="A0A0G0QLW6"/>